<reference evidence="2" key="1">
    <citation type="journal article" date="2016" name="Nat. Biotechnol.">
        <title>Sequencing wild and cultivated cassava and related species reveals extensive interspecific hybridization and genetic diversity.</title>
        <authorList>
            <person name="Bredeson J.V."/>
            <person name="Lyons J.B."/>
            <person name="Prochnik S.E."/>
            <person name="Wu G.A."/>
            <person name="Ha C.M."/>
            <person name="Edsinger-Gonzales E."/>
            <person name="Grimwood J."/>
            <person name="Schmutz J."/>
            <person name="Rabbi I.Y."/>
            <person name="Egesi C."/>
            <person name="Nauluvula P."/>
            <person name="Lebot V."/>
            <person name="Ndunguru J."/>
            <person name="Mkamilo G."/>
            <person name="Bart R.S."/>
            <person name="Setter T.L."/>
            <person name="Gleadow R.M."/>
            <person name="Kulakow P."/>
            <person name="Ferguson M.E."/>
            <person name="Rounsley S."/>
            <person name="Rokhsar D.S."/>
        </authorList>
    </citation>
    <scope>NUCLEOTIDE SEQUENCE [LARGE SCALE GENOMIC DNA]</scope>
    <source>
        <strain evidence="2">cv. AM560-2</strain>
    </source>
</reference>
<gene>
    <name evidence="1" type="ORF">MANES_07G090000v8</name>
</gene>
<organism evidence="1 2">
    <name type="scientific">Manihot esculenta</name>
    <name type="common">Cassava</name>
    <name type="synonym">Jatropha manihot</name>
    <dbReference type="NCBI Taxonomy" id="3983"/>
    <lineage>
        <taxon>Eukaryota</taxon>
        <taxon>Viridiplantae</taxon>
        <taxon>Streptophyta</taxon>
        <taxon>Embryophyta</taxon>
        <taxon>Tracheophyta</taxon>
        <taxon>Spermatophyta</taxon>
        <taxon>Magnoliopsida</taxon>
        <taxon>eudicotyledons</taxon>
        <taxon>Gunneridae</taxon>
        <taxon>Pentapetalae</taxon>
        <taxon>rosids</taxon>
        <taxon>fabids</taxon>
        <taxon>Malpighiales</taxon>
        <taxon>Euphorbiaceae</taxon>
        <taxon>Crotonoideae</taxon>
        <taxon>Manihoteae</taxon>
        <taxon>Manihot</taxon>
    </lineage>
</organism>
<dbReference type="Proteomes" id="UP000091857">
    <property type="component" value="Chromosome 7"/>
</dbReference>
<evidence type="ECO:0000313" key="2">
    <source>
        <dbReference type="Proteomes" id="UP000091857"/>
    </source>
</evidence>
<sequence length="449" mass="51557">MFPWLAHGHLSPFLELSKKLANRNFHVYFCSTPVNLDSIKPKLSPEYHFSIQFVELHLPSSPELPSHYHTTNGLPPHLMKTLKKAFDMASSSFFNILKTLNPDLLIYDFLQPWAPALASSLNIPAVNFLCSSMAMSCFGLNLNKNKEIKFLFPEIYPRDYMEMKLFRVFESSSNQIKDGERAGRCIDQSFHVILAKTFRELEGKYIDYVSVKCNKKIVPVGPLVEDTIHEDDEKTMDHHHHHHDEVIKWLEKKERSTTVFVSFGSEYFLSKEEMEEIAHGLELSKVNFIWVVRFPKGEKINLEESLPEGYLERIQERGKIVEGWAPQRKILGHSSIGGFVSHCGWSSIMESMKLGVPIIAMPMNLDQPINSRIVEAAGVGIEVSRNQSGELEREEMAKTIRKVVVEREGVYVRRKAREMSDVLRKKGEEEIDGVVDELVQLCDMKTNYL</sequence>
<proteinExistence type="predicted"/>
<keyword evidence="2" id="KW-1185">Reference proteome</keyword>
<comment type="caution">
    <text evidence="1">The sequence shown here is derived from an EMBL/GenBank/DDBJ whole genome shotgun (WGS) entry which is preliminary data.</text>
</comment>
<evidence type="ECO:0000313" key="1">
    <source>
        <dbReference type="EMBL" id="KAG8651048.1"/>
    </source>
</evidence>
<dbReference type="EMBL" id="CM004393">
    <property type="protein sequence ID" value="KAG8651048.1"/>
    <property type="molecule type" value="Genomic_DNA"/>
</dbReference>
<accession>A0ACB7HH77</accession>
<protein>
    <submittedName>
        <fullName evidence="1">Uncharacterized protein</fullName>
    </submittedName>
</protein>
<name>A0ACB7HH77_MANES</name>